<sequence length="65" mass="6842">MREAMENGTIMYPVAVADMLFVASSEAGNKTGGTTDTLLSSVTNNSLNYAGITSGNNVYFFIIAV</sequence>
<dbReference type="EMBL" id="DYVQ01000071">
    <property type="protein sequence ID" value="HJF74143.1"/>
    <property type="molecule type" value="Genomic_DNA"/>
</dbReference>
<comment type="caution">
    <text evidence="1">The sequence shown here is derived from an EMBL/GenBank/DDBJ whole genome shotgun (WGS) entry which is preliminary data.</text>
</comment>
<dbReference type="Proteomes" id="UP000749334">
    <property type="component" value="Unassembled WGS sequence"/>
</dbReference>
<dbReference type="AlphaFoldDB" id="A0A921HBC6"/>
<organism evidence="1 2">
    <name type="scientific">Gallibacterium anatis</name>
    <dbReference type="NCBI Taxonomy" id="750"/>
    <lineage>
        <taxon>Bacteria</taxon>
        <taxon>Pseudomonadati</taxon>
        <taxon>Pseudomonadota</taxon>
        <taxon>Gammaproteobacteria</taxon>
        <taxon>Pasteurellales</taxon>
        <taxon>Pasteurellaceae</taxon>
        <taxon>Gallibacterium</taxon>
    </lineage>
</organism>
<gene>
    <name evidence="1" type="ORF">K8W15_08165</name>
</gene>
<evidence type="ECO:0000313" key="1">
    <source>
        <dbReference type="EMBL" id="HJF74143.1"/>
    </source>
</evidence>
<evidence type="ECO:0000313" key="2">
    <source>
        <dbReference type="Proteomes" id="UP000749334"/>
    </source>
</evidence>
<name>A0A921HBC6_9PAST</name>
<accession>A0A921HBC6</accession>
<reference evidence="1" key="2">
    <citation type="submission" date="2021-09" db="EMBL/GenBank/DDBJ databases">
        <authorList>
            <person name="Gilroy R."/>
        </authorList>
    </citation>
    <scope>NUCLEOTIDE SEQUENCE</scope>
    <source>
        <strain evidence="1">ChiHjej11B10-15683</strain>
    </source>
</reference>
<reference evidence="1" key="1">
    <citation type="journal article" date="2021" name="PeerJ">
        <title>Extensive microbial diversity within the chicken gut microbiome revealed by metagenomics and culture.</title>
        <authorList>
            <person name="Gilroy R."/>
            <person name="Ravi A."/>
            <person name="Getino M."/>
            <person name="Pursley I."/>
            <person name="Horton D.L."/>
            <person name="Alikhan N.F."/>
            <person name="Baker D."/>
            <person name="Gharbi K."/>
            <person name="Hall N."/>
            <person name="Watson M."/>
            <person name="Adriaenssens E.M."/>
            <person name="Foster-Nyarko E."/>
            <person name="Jarju S."/>
            <person name="Secka A."/>
            <person name="Antonio M."/>
            <person name="Oren A."/>
            <person name="Chaudhuri R.R."/>
            <person name="La Ragione R."/>
            <person name="Hildebrand F."/>
            <person name="Pallen M.J."/>
        </authorList>
    </citation>
    <scope>NUCLEOTIDE SEQUENCE</scope>
    <source>
        <strain evidence="1">ChiHjej11B10-15683</strain>
    </source>
</reference>
<protein>
    <submittedName>
        <fullName evidence="1">Uncharacterized protein</fullName>
    </submittedName>
</protein>
<proteinExistence type="predicted"/>
<dbReference type="RefSeq" id="WP_155275519.1">
    <property type="nucleotide sequence ID" value="NZ_JPTU01000070.1"/>
</dbReference>